<dbReference type="STRING" id="999630.TUZN_1580"/>
<evidence type="ECO:0000256" key="5">
    <source>
        <dbReference type="ARBA" id="ARBA00023125"/>
    </source>
</evidence>
<dbReference type="PROSITE" id="PS00116">
    <property type="entry name" value="DNA_POLYMERASE_B"/>
    <property type="match status" value="1"/>
</dbReference>
<sequence length="785" mass="89054">MELEFWLLDITYSIAGGVPEIRMFGITKDGERVVVADRGFRPYFYVKGNPSNLRQALAKVAPVEAVEAVERKYFGKPVKLFKVTARVPEDVRRLREAALALDGVEEVLEADIRFYMRYMVDVGVTPSTWHLVDVSEEGTLGGLRRYLARRPPVPILEKTGVLPDLRIAAFDIEVYNARGTADPARDPVVTISIKDSSGKAFAITADGRDDRKALREFVEYVREYDPDVILGYNSNGFDWPYLAERAKRLGVALSVDRLGGAPQQSVYGHWSVVGRANVDLYNVIDEIQEIKVKTLDRAAEYFGVMKRDERTLIPGHRIYEYWDDPSRRPIFIKYAIEDAVSTYGLGEKLLPYLIQLSSVSGVPLDQVAAASVGARVEWLLMRYAYRMGEVAPNREERPYETYKGAIVLEPRPGIYQDVAVLDFTSMYPSIMMKYNLSPDTYLEPGEPDPPEGVYRAPEVGHRFRKSPTGFIPQVLASLVKLRKEVRSAMSGLDPNSVEYKLLDERQRALKIMANAMYGYMGWLGARWYKREVAESVTAFARNILLDVINFAKNTGINVIYGDTDSLFVKYSKDIDRIINYVNDKFNIEIKLEKIYKKLLFTESKKRYAGLLDDGRIDIVGFEVVRGDWCELAKEVQLKVIEYTLKSQNLTEAKDKIVSYVKSIINNIKTYNIDLDDLIIWKTLDKELDEYKVTPPHVYAAKLLEKHGYKIHKGMSIGYVIVKGSDKLSSRAKPYILVEDIKEVDVDYYIEKQIVPAALRIGEVIGVREGDLVGKGGSRSLLDFLG</sequence>
<dbReference type="InterPro" id="IPR012337">
    <property type="entry name" value="RNaseH-like_sf"/>
</dbReference>
<evidence type="ECO:0000256" key="6">
    <source>
        <dbReference type="ARBA" id="ARBA00049244"/>
    </source>
</evidence>
<dbReference type="eggNOG" id="arCOG00328">
    <property type="taxonomic scope" value="Archaea"/>
</dbReference>
<gene>
    <name evidence="10" type="ordered locus">TUZN_1580</name>
</gene>
<dbReference type="InterPro" id="IPR050240">
    <property type="entry name" value="DNA_pol_type-B"/>
</dbReference>
<dbReference type="InterPro" id="IPR023211">
    <property type="entry name" value="DNA_pol_palm_dom_sf"/>
</dbReference>
<dbReference type="CDD" id="cd05536">
    <property type="entry name" value="POLBc_B3"/>
    <property type="match status" value="1"/>
</dbReference>
<dbReference type="GO" id="GO:0003887">
    <property type="term" value="F:DNA-directed DNA polymerase activity"/>
    <property type="evidence" value="ECO:0007669"/>
    <property type="project" value="UniProtKB-KW"/>
</dbReference>
<dbReference type="Gene3D" id="3.30.342.10">
    <property type="entry name" value="DNA Polymerase, chain B, domain 1"/>
    <property type="match status" value="1"/>
</dbReference>
<reference evidence="10 11" key="1">
    <citation type="journal article" date="2011" name="J. Bacteriol.">
        <title>Complete genome sequence of the thermoacidophilic crenarchaeon Thermoproteus uzoniensis 768-20.</title>
        <authorList>
            <person name="Mardanov A.V."/>
            <person name="Gumerov V.M."/>
            <person name="Beletsky A.V."/>
            <person name="Prokofeva M.I."/>
            <person name="Bonch-Osmolovskaya E.A."/>
            <person name="Ravin N.V."/>
            <person name="Skryabin K.G."/>
        </authorList>
    </citation>
    <scope>NUCLEOTIDE SEQUENCE [LARGE SCALE GENOMIC DNA]</scope>
    <source>
        <strain evidence="10 11">768-20</strain>
    </source>
</reference>
<dbReference type="SUPFAM" id="SSF56672">
    <property type="entry name" value="DNA/RNA polymerases"/>
    <property type="match status" value="1"/>
</dbReference>
<keyword evidence="3 7" id="KW-0548">Nucleotidyltransferase</keyword>
<dbReference type="Gene3D" id="3.30.420.10">
    <property type="entry name" value="Ribonuclease H-like superfamily/Ribonuclease H"/>
    <property type="match status" value="1"/>
</dbReference>
<dbReference type="GO" id="GO:0003677">
    <property type="term" value="F:DNA binding"/>
    <property type="evidence" value="ECO:0007669"/>
    <property type="project" value="UniProtKB-KW"/>
</dbReference>
<dbReference type="Proteomes" id="UP000008138">
    <property type="component" value="Chromosome"/>
</dbReference>
<dbReference type="AlphaFoldDB" id="F2L2J9"/>
<keyword evidence="5 7" id="KW-0238">DNA-binding</keyword>
<keyword evidence="7" id="KW-0235">DNA replication</keyword>
<dbReference type="InterPro" id="IPR006134">
    <property type="entry name" value="DNA-dir_DNA_pol_B_multi_dom"/>
</dbReference>
<evidence type="ECO:0000256" key="3">
    <source>
        <dbReference type="ARBA" id="ARBA00022695"/>
    </source>
</evidence>
<dbReference type="GeneID" id="10361100"/>
<evidence type="ECO:0000313" key="11">
    <source>
        <dbReference type="Proteomes" id="UP000008138"/>
    </source>
</evidence>
<dbReference type="SUPFAM" id="SSF53098">
    <property type="entry name" value="Ribonuclease H-like"/>
    <property type="match status" value="1"/>
</dbReference>
<dbReference type="PANTHER" id="PTHR10322">
    <property type="entry name" value="DNA POLYMERASE CATALYTIC SUBUNIT"/>
    <property type="match status" value="1"/>
</dbReference>
<keyword evidence="11" id="KW-1185">Reference proteome</keyword>
<dbReference type="NCBIfam" id="TIGR00592">
    <property type="entry name" value="pol2"/>
    <property type="match status" value="1"/>
</dbReference>
<dbReference type="Gene3D" id="1.10.287.690">
    <property type="entry name" value="Helix hairpin bin"/>
    <property type="match status" value="1"/>
</dbReference>
<evidence type="ECO:0000259" key="8">
    <source>
        <dbReference type="Pfam" id="PF00136"/>
    </source>
</evidence>
<dbReference type="InterPro" id="IPR036397">
    <property type="entry name" value="RNaseH_sf"/>
</dbReference>
<dbReference type="GO" id="GO:0000166">
    <property type="term" value="F:nucleotide binding"/>
    <property type="evidence" value="ECO:0007669"/>
    <property type="project" value="InterPro"/>
</dbReference>
<dbReference type="Gene3D" id="1.10.132.60">
    <property type="entry name" value="DNA polymerase family B, C-terminal domain"/>
    <property type="match status" value="1"/>
</dbReference>
<evidence type="ECO:0000256" key="1">
    <source>
        <dbReference type="ARBA" id="ARBA00005755"/>
    </source>
</evidence>
<dbReference type="Pfam" id="PF00136">
    <property type="entry name" value="DNA_pol_B"/>
    <property type="match status" value="1"/>
</dbReference>
<dbReference type="InterPro" id="IPR006133">
    <property type="entry name" value="DNA-dir_DNA_pol_B_exonuc"/>
</dbReference>
<feature type="domain" description="DNA-directed DNA polymerase family B multifunctional" evidence="8">
    <location>
        <begin position="365"/>
        <end position="762"/>
    </location>
</feature>
<dbReference type="CDD" id="cd05781">
    <property type="entry name" value="DNA_polB_B3_exo"/>
    <property type="match status" value="1"/>
</dbReference>
<dbReference type="InterPro" id="IPR042087">
    <property type="entry name" value="DNA_pol_B_thumb"/>
</dbReference>
<organism evidence="10 11">
    <name type="scientific">Thermoproteus uzoniensis (strain 768-20)</name>
    <dbReference type="NCBI Taxonomy" id="999630"/>
    <lineage>
        <taxon>Archaea</taxon>
        <taxon>Thermoproteota</taxon>
        <taxon>Thermoprotei</taxon>
        <taxon>Thermoproteales</taxon>
        <taxon>Thermoproteaceae</taxon>
        <taxon>Thermoproteus</taxon>
    </lineage>
</organism>
<evidence type="ECO:0000313" key="10">
    <source>
        <dbReference type="EMBL" id="AEA13047.1"/>
    </source>
</evidence>
<name>F2L2J9_THEU7</name>
<feature type="domain" description="DNA-directed DNA polymerase family B exonuclease" evidence="9">
    <location>
        <begin position="107"/>
        <end position="286"/>
    </location>
</feature>
<dbReference type="KEGG" id="tuz:TUZN_1580"/>
<keyword evidence="2 7" id="KW-0808">Transferase</keyword>
<dbReference type="EMBL" id="CP002590">
    <property type="protein sequence ID" value="AEA13047.1"/>
    <property type="molecule type" value="Genomic_DNA"/>
</dbReference>
<keyword evidence="4 7" id="KW-0239">DNA-directed DNA polymerase</keyword>
<evidence type="ECO:0000256" key="2">
    <source>
        <dbReference type="ARBA" id="ARBA00022679"/>
    </source>
</evidence>
<proteinExistence type="inferred from homology"/>
<dbReference type="HOGENOM" id="CLU_000203_6_0_2"/>
<evidence type="ECO:0000256" key="7">
    <source>
        <dbReference type="RuleBase" id="RU000442"/>
    </source>
</evidence>
<dbReference type="OrthoDB" id="323192at2157"/>
<dbReference type="EC" id="2.7.7.7" evidence="7"/>
<comment type="similarity">
    <text evidence="1 7">Belongs to the DNA polymerase type-B family.</text>
</comment>
<dbReference type="PRINTS" id="PR00106">
    <property type="entry name" value="DNAPOLB"/>
</dbReference>
<evidence type="ECO:0000259" key="9">
    <source>
        <dbReference type="Pfam" id="PF03104"/>
    </source>
</evidence>
<dbReference type="Pfam" id="PF03104">
    <property type="entry name" value="DNA_pol_B_exo1"/>
    <property type="match status" value="1"/>
</dbReference>
<dbReference type="PANTHER" id="PTHR10322:SF23">
    <property type="entry name" value="DNA POLYMERASE DELTA CATALYTIC SUBUNIT"/>
    <property type="match status" value="1"/>
</dbReference>
<dbReference type="InterPro" id="IPR043502">
    <property type="entry name" value="DNA/RNA_pol_sf"/>
</dbReference>
<dbReference type="InterPro" id="IPR017964">
    <property type="entry name" value="DNA-dir_DNA_pol_B_CS"/>
</dbReference>
<accession>F2L2J9</accession>
<protein>
    <recommendedName>
        <fullName evidence="7">DNA polymerase</fullName>
        <ecNumber evidence="7">2.7.7.7</ecNumber>
    </recommendedName>
</protein>
<dbReference type="RefSeq" id="WP_013680382.1">
    <property type="nucleotide sequence ID" value="NC_015315.1"/>
</dbReference>
<dbReference type="Gene3D" id="3.90.1600.10">
    <property type="entry name" value="Palm domain of DNA polymerase"/>
    <property type="match status" value="1"/>
</dbReference>
<dbReference type="SMART" id="SM00486">
    <property type="entry name" value="POLBc"/>
    <property type="match status" value="1"/>
</dbReference>
<dbReference type="GO" id="GO:0006261">
    <property type="term" value="P:DNA-templated DNA replication"/>
    <property type="evidence" value="ECO:0007669"/>
    <property type="project" value="TreeGrafter"/>
</dbReference>
<comment type="catalytic activity">
    <reaction evidence="6 7">
        <text>DNA(n) + a 2'-deoxyribonucleoside 5'-triphosphate = DNA(n+1) + diphosphate</text>
        <dbReference type="Rhea" id="RHEA:22508"/>
        <dbReference type="Rhea" id="RHEA-COMP:17339"/>
        <dbReference type="Rhea" id="RHEA-COMP:17340"/>
        <dbReference type="ChEBI" id="CHEBI:33019"/>
        <dbReference type="ChEBI" id="CHEBI:61560"/>
        <dbReference type="ChEBI" id="CHEBI:173112"/>
        <dbReference type="EC" id="2.7.7.7"/>
    </reaction>
</comment>
<evidence type="ECO:0000256" key="4">
    <source>
        <dbReference type="ARBA" id="ARBA00022932"/>
    </source>
</evidence>
<dbReference type="InterPro" id="IPR006172">
    <property type="entry name" value="DNA-dir_DNA_pol_B"/>
</dbReference>
<reference key="2">
    <citation type="submission" date="2011-03" db="EMBL/GenBank/DDBJ databases">
        <title>Complete genome sequence of the thermoacidophilic crenarchaeon Thermoproteus uzoniensis 768-20.</title>
        <authorList>
            <person name="Mardanov A.V."/>
            <person name="Gumerov V.M."/>
            <person name="Beletsky A.V."/>
            <person name="Prokofeva M.I."/>
            <person name="Bonch-Osmolovskaya E.A."/>
            <person name="Ravin N.V."/>
            <person name="Skryabin K.G."/>
        </authorList>
    </citation>
    <scope>NUCLEOTIDE SEQUENCE</scope>
    <source>
        <strain>768-20</strain>
    </source>
</reference>